<keyword evidence="1" id="KW-0732">Signal</keyword>
<dbReference type="RefSeq" id="WP_085209839.1">
    <property type="nucleotide sequence ID" value="NZ_FXAM01000001.1"/>
</dbReference>
<dbReference type="Gene3D" id="2.60.40.10">
    <property type="entry name" value="Immunoglobulins"/>
    <property type="match status" value="5"/>
</dbReference>
<evidence type="ECO:0000313" key="2">
    <source>
        <dbReference type="EMBL" id="SMF93341.1"/>
    </source>
</evidence>
<dbReference type="EMBL" id="FXAM01000001">
    <property type="protein sequence ID" value="SMF93341.1"/>
    <property type="molecule type" value="Genomic_DNA"/>
</dbReference>
<organism evidence="2 3">
    <name type="scientific">Methylomagnum ishizawai</name>
    <dbReference type="NCBI Taxonomy" id="1760988"/>
    <lineage>
        <taxon>Bacteria</taxon>
        <taxon>Pseudomonadati</taxon>
        <taxon>Pseudomonadota</taxon>
        <taxon>Gammaproteobacteria</taxon>
        <taxon>Methylococcales</taxon>
        <taxon>Methylococcaceae</taxon>
        <taxon>Methylomagnum</taxon>
    </lineage>
</organism>
<dbReference type="PANTHER" id="PTHR48125">
    <property type="entry name" value="LP07818P1"/>
    <property type="match status" value="1"/>
</dbReference>
<dbReference type="OrthoDB" id="259335at2"/>
<evidence type="ECO:0000256" key="1">
    <source>
        <dbReference type="SAM" id="SignalP"/>
    </source>
</evidence>
<name>A0A1Y6CSD2_9GAMM</name>
<gene>
    <name evidence="2" type="ORF">SAMN02949497_0619</name>
</gene>
<dbReference type="AlphaFoldDB" id="A0A1Y6CSD2"/>
<dbReference type="GO" id="GO:0005509">
    <property type="term" value="F:calcium ion binding"/>
    <property type="evidence" value="ECO:0007669"/>
    <property type="project" value="InterPro"/>
</dbReference>
<dbReference type="Pfam" id="PF05345">
    <property type="entry name" value="He_PIG"/>
    <property type="match status" value="5"/>
</dbReference>
<feature type="signal peptide" evidence="1">
    <location>
        <begin position="1"/>
        <end position="25"/>
    </location>
</feature>
<dbReference type="GO" id="GO:0016020">
    <property type="term" value="C:membrane"/>
    <property type="evidence" value="ECO:0007669"/>
    <property type="project" value="InterPro"/>
</dbReference>
<dbReference type="SUPFAM" id="SSF49313">
    <property type="entry name" value="Cadherin-like"/>
    <property type="match status" value="3"/>
</dbReference>
<dbReference type="STRING" id="1760988.SAMN02949497_0619"/>
<protein>
    <submittedName>
        <fullName evidence="2">Ig domain-containing protein</fullName>
    </submittedName>
</protein>
<dbReference type="InterPro" id="IPR013783">
    <property type="entry name" value="Ig-like_fold"/>
</dbReference>
<dbReference type="PANTHER" id="PTHR48125:SF12">
    <property type="entry name" value="AT HOOK TRANSCRIPTION FACTOR FAMILY-RELATED"/>
    <property type="match status" value="1"/>
</dbReference>
<dbReference type="InterPro" id="IPR015919">
    <property type="entry name" value="Cadherin-like_sf"/>
</dbReference>
<feature type="chain" id="PRO_5012757416" evidence="1">
    <location>
        <begin position="26"/>
        <end position="1016"/>
    </location>
</feature>
<reference evidence="2 3" key="1">
    <citation type="submission" date="2016-12" db="EMBL/GenBank/DDBJ databases">
        <authorList>
            <person name="Song W.-J."/>
            <person name="Kurnit D.M."/>
        </authorList>
    </citation>
    <scope>NUCLEOTIDE SEQUENCE [LARGE SCALE GENOMIC DNA]</scope>
    <source>
        <strain evidence="2 3">175</strain>
    </source>
</reference>
<sequence length="1016" mass="102092">MKENLLQAAIGAALALGPVAGSATAFGPLANFDVINDTGQTAHGFEIEIEDLHPNEITSIFGVAPRWTGMNRYGDPAIVEIQKPMAAKGYATRITFQSKYSGGWAVGTPSGTLPVKPSDSCWPLGASGQYGPNYPCDHFGISTSVATGPVKYSWLVESTPGSASLAPVDVAVPTPVWTVVPQPPVVIQPPPPAPNLPPPPPIVQPQPPKVNVVIAAPRPNYYEFGEPRWVKVTATGTLQDIGIENLMAEDRVIKQAKTQVQVEWQLLQTDIGSPGSGQIDLTGVALDPGATGVVYRFEFYAYTGARDPETNQALPKTSDTPQQPDPADLGKFLVAQNAGLNFDGQIPPAPPIPVAPTLNATLAGAVVNSPYSQVIGATPGVPGDPLSFAVTGLPQGLSLVGDTIGGTPTVVGDFPLNITVTDTVNQLSTVGTTSLNVADAPIVFGLSLSQGTVGAAYAETLAAGGGYGGITYLVFNNSLPPGLSLSGNQITGTPTTAGSYNVTLLAKDSLGFIANASQTVTIVAAAVPPPPVACADSHLVITNVGPASVDVGGGVANGGQSILYPAGQGAAQYQVGDLLSFSGTLDGQGYCVADTLSSLPGLNLPALSFLPATAGSAYTTASIAPVGGIAPVTVFVSGLPQGLGFDGAVISGTPTTPGTYTLTITAADAIHEQVVATPQLVVDAAVCSASNAVITNMANRGAWFEVNGGMNGGGQTVTYPAQNATVINPPLTPLTAWTLGNLVSFQGTLDGIGMCHPTTATLSQGLGFAVPVFANAAVGSAYVSVPLAPTGGVPPYSVAVGGLPPSLGVQGSAIVGTPALGQQGTYPLTITVGDATGRVRVVSASLTVDPAPALVLGAASLPATGTVGVAYTGSATAGGGVGTLAWTATGLPTGVNIASDGTLSGTPTAAGTFQPVLTVTDALGQTASLGAAVIIAPAAQLSCTLPKGAKPTQGKKKVTAVGTGYYYAGTVKVVYGDCTRLELNGGAKAIKVGDIAEWEGYVRADGSVFARILTIN</sequence>
<dbReference type="Proteomes" id="UP000192923">
    <property type="component" value="Unassembled WGS sequence"/>
</dbReference>
<keyword evidence="3" id="KW-1185">Reference proteome</keyword>
<evidence type="ECO:0000313" key="3">
    <source>
        <dbReference type="Proteomes" id="UP000192923"/>
    </source>
</evidence>
<proteinExistence type="predicted"/>
<accession>A0A1Y6CSD2</accession>